<proteinExistence type="predicted"/>
<gene>
    <name evidence="2" type="ORF">ACFO0B_02410</name>
</gene>
<comment type="caution">
    <text evidence="2">The sequence shown here is derived from an EMBL/GenBank/DDBJ whole genome shotgun (WGS) entry which is preliminary data.</text>
</comment>
<dbReference type="RefSeq" id="WP_378610608.1">
    <property type="nucleotide sequence ID" value="NZ_JBHSAX010000003.1"/>
</dbReference>
<protein>
    <submittedName>
        <fullName evidence="2">Uncharacterized protein</fullName>
    </submittedName>
</protein>
<dbReference type="Proteomes" id="UP001595696">
    <property type="component" value="Unassembled WGS sequence"/>
</dbReference>
<evidence type="ECO:0000313" key="3">
    <source>
        <dbReference type="Proteomes" id="UP001595696"/>
    </source>
</evidence>
<sequence>MAGPRTESAYAASPITPHRETGVLEARLEVVLGQPFTPSRRRSPPRASASGARRR</sequence>
<evidence type="ECO:0000313" key="2">
    <source>
        <dbReference type="EMBL" id="MFC3960837.1"/>
    </source>
</evidence>
<name>A0ABV8DLB4_9NOCA</name>
<organism evidence="2 3">
    <name type="scientific">Nocardia jiangsuensis</name>
    <dbReference type="NCBI Taxonomy" id="1691563"/>
    <lineage>
        <taxon>Bacteria</taxon>
        <taxon>Bacillati</taxon>
        <taxon>Actinomycetota</taxon>
        <taxon>Actinomycetes</taxon>
        <taxon>Mycobacteriales</taxon>
        <taxon>Nocardiaceae</taxon>
        <taxon>Nocardia</taxon>
    </lineage>
</organism>
<accession>A0ABV8DLB4</accession>
<feature type="compositionally biased region" description="Low complexity" evidence="1">
    <location>
        <begin position="45"/>
        <end position="55"/>
    </location>
</feature>
<feature type="region of interest" description="Disordered" evidence="1">
    <location>
        <begin position="34"/>
        <end position="55"/>
    </location>
</feature>
<evidence type="ECO:0000256" key="1">
    <source>
        <dbReference type="SAM" id="MobiDB-lite"/>
    </source>
</evidence>
<reference evidence="3" key="1">
    <citation type="journal article" date="2019" name="Int. J. Syst. Evol. Microbiol.">
        <title>The Global Catalogue of Microorganisms (GCM) 10K type strain sequencing project: providing services to taxonomists for standard genome sequencing and annotation.</title>
        <authorList>
            <consortium name="The Broad Institute Genomics Platform"/>
            <consortium name="The Broad Institute Genome Sequencing Center for Infectious Disease"/>
            <person name="Wu L."/>
            <person name="Ma J."/>
        </authorList>
    </citation>
    <scope>NUCLEOTIDE SEQUENCE [LARGE SCALE GENOMIC DNA]</scope>
    <source>
        <strain evidence="3">CGMCC 4.7330</strain>
    </source>
</reference>
<keyword evidence="3" id="KW-1185">Reference proteome</keyword>
<dbReference type="EMBL" id="JBHSAX010000003">
    <property type="protein sequence ID" value="MFC3960837.1"/>
    <property type="molecule type" value="Genomic_DNA"/>
</dbReference>